<dbReference type="OrthoDB" id="9764666at2"/>
<dbReference type="RefSeq" id="WP_146963524.1">
    <property type="nucleotide sequence ID" value="NZ_CP042467.1"/>
</dbReference>
<feature type="chain" id="PRO_5022726096" description="Alginate export domain-containing protein" evidence="1">
    <location>
        <begin position="20"/>
        <end position="406"/>
    </location>
</feature>
<keyword evidence="4" id="KW-1185">Reference proteome</keyword>
<feature type="domain" description="Alginate export" evidence="2">
    <location>
        <begin position="54"/>
        <end position="258"/>
    </location>
</feature>
<dbReference type="InterPro" id="IPR025388">
    <property type="entry name" value="Alginate_export_dom"/>
</dbReference>
<evidence type="ECO:0000313" key="3">
    <source>
        <dbReference type="EMBL" id="QED30119.1"/>
    </source>
</evidence>
<evidence type="ECO:0000256" key="1">
    <source>
        <dbReference type="SAM" id="SignalP"/>
    </source>
</evidence>
<dbReference type="KEGG" id="bbae:FRD01_23365"/>
<proteinExistence type="predicted"/>
<accession>A0A5B8Y388</accession>
<dbReference type="EMBL" id="CP042467">
    <property type="protein sequence ID" value="QED30119.1"/>
    <property type="molecule type" value="Genomic_DNA"/>
</dbReference>
<protein>
    <recommendedName>
        <fullName evidence="2">Alginate export domain-containing protein</fullName>
    </recommendedName>
</protein>
<sequence>MRNLLPLIFSSMLFVPAAAAEDGAKPELEIHADTRPRLEARFGHHFGKELDNQLVTGNQPNSRDVFSQRTRLGVSLPGEELRARTTIQFAQIWGDEADAQIAPFPVKAYEAWIEYSIRYHLELRAGRFELNYGEARVVGAPGWNQVGRTWDGVRVRTRLIEDGFVDVWAARNQDGGPGTEFLENDGYFSGIYSSLRMIPGISELDVYLLADTKLSDFESDAAHRKLLGVAGMRLKLGDKKANLVAEGALQAGQICVQDSESLCTSATEDFTGGMFEIEGRYVLGGVLTTYGAISWASEDNDPVYPKGHAHLGWMDFFRRSDLAEAHVGAKFDTGYTQIHFKAHEFWRSDFDSRLGTELNLAIGVKPIGGLSFEGGGGLFFADEGMVLDGNPDGTASWLYTTMLWFY</sequence>
<evidence type="ECO:0000313" key="4">
    <source>
        <dbReference type="Proteomes" id="UP000321595"/>
    </source>
</evidence>
<name>A0A5B8Y388_9DELT</name>
<keyword evidence="1" id="KW-0732">Signal</keyword>
<dbReference type="Pfam" id="PF13372">
    <property type="entry name" value="Alginate_exp"/>
    <property type="match status" value="1"/>
</dbReference>
<dbReference type="Proteomes" id="UP000321595">
    <property type="component" value="Chromosome"/>
</dbReference>
<reference evidence="3 4" key="1">
    <citation type="submission" date="2019-08" db="EMBL/GenBank/DDBJ databases">
        <authorList>
            <person name="Liang Q."/>
        </authorList>
    </citation>
    <scope>NUCLEOTIDE SEQUENCE [LARGE SCALE GENOMIC DNA]</scope>
    <source>
        <strain evidence="3 4">V1718</strain>
    </source>
</reference>
<evidence type="ECO:0000259" key="2">
    <source>
        <dbReference type="Pfam" id="PF13372"/>
    </source>
</evidence>
<gene>
    <name evidence="3" type="ORF">FRD01_23365</name>
</gene>
<dbReference type="AlphaFoldDB" id="A0A5B8Y388"/>
<organism evidence="3 4">
    <name type="scientific">Microvenator marinus</name>
    <dbReference type="NCBI Taxonomy" id="2600177"/>
    <lineage>
        <taxon>Bacteria</taxon>
        <taxon>Deltaproteobacteria</taxon>
        <taxon>Bradymonadales</taxon>
        <taxon>Microvenatoraceae</taxon>
        <taxon>Microvenator</taxon>
    </lineage>
</organism>
<feature type="signal peptide" evidence="1">
    <location>
        <begin position="1"/>
        <end position="19"/>
    </location>
</feature>